<dbReference type="EMBL" id="ACCJ01000380">
    <property type="protein sequence ID" value="EEG53314.1"/>
    <property type="molecule type" value="Genomic_DNA"/>
</dbReference>
<keyword evidence="3" id="KW-1185">Reference proteome</keyword>
<dbReference type="Pfam" id="PF06541">
    <property type="entry name" value="ABC_trans_CmpB"/>
    <property type="match status" value="1"/>
</dbReference>
<gene>
    <name evidence="2" type="ORF">CLOSTASPAR_04641</name>
</gene>
<feature type="transmembrane region" description="Helical" evidence="1">
    <location>
        <begin position="90"/>
        <end position="110"/>
    </location>
</feature>
<dbReference type="InterPro" id="IPR010540">
    <property type="entry name" value="CmpB_TMEM229"/>
</dbReference>
<keyword evidence="1" id="KW-0472">Membrane</keyword>
<protein>
    <recommendedName>
        <fullName evidence="4">ABC-transporter type IV</fullName>
    </recommendedName>
</protein>
<evidence type="ECO:0000313" key="3">
    <source>
        <dbReference type="Proteomes" id="UP000004756"/>
    </source>
</evidence>
<reference evidence="2 3" key="1">
    <citation type="submission" date="2009-01" db="EMBL/GenBank/DDBJ databases">
        <authorList>
            <person name="Fulton L."/>
            <person name="Clifton S."/>
            <person name="Fulton B."/>
            <person name="Xu J."/>
            <person name="Minx P."/>
            <person name="Pepin K.H."/>
            <person name="Johnson M."/>
            <person name="Bhonagiri V."/>
            <person name="Nash W.E."/>
            <person name="Mardis E.R."/>
            <person name="Wilson R.K."/>
        </authorList>
    </citation>
    <scope>NUCLEOTIDE SEQUENCE [LARGE SCALE GENOMIC DNA]</scope>
    <source>
        <strain evidence="2 3">DSM 15981</strain>
    </source>
</reference>
<dbReference type="HOGENOM" id="CLU_1319038_0_0_9"/>
<feature type="transmembrane region" description="Helical" evidence="1">
    <location>
        <begin position="122"/>
        <end position="144"/>
    </location>
</feature>
<dbReference type="AlphaFoldDB" id="C0D5U5"/>
<sequence length="208" mass="24061">MILLLNFDQNGNENPGKRQETPQQRAFPGMNVTVQTVDRSGRDVHIFNREKKFGGREMGHRLLNKYLVLMDVGGAVYVLLELAWRGRSHWTMFVLGGLCFIGLGLINEVLPWDMPLWEQAAFGVLLITVLEFFTGCVVNLMLGWEVWDYSGLPWNILGQVSLKYSALWLPVSLAGIVLDDCLRYRWFGEERPRYNLGLTRKWRWSVRL</sequence>
<evidence type="ECO:0008006" key="4">
    <source>
        <dbReference type="Google" id="ProtNLM"/>
    </source>
</evidence>
<feature type="transmembrane region" description="Helical" evidence="1">
    <location>
        <begin position="66"/>
        <end position="84"/>
    </location>
</feature>
<keyword evidence="1" id="KW-1133">Transmembrane helix</keyword>
<proteinExistence type="predicted"/>
<name>C0D5U5_9FIRM</name>
<evidence type="ECO:0000256" key="1">
    <source>
        <dbReference type="SAM" id="Phobius"/>
    </source>
</evidence>
<organism evidence="2 3">
    <name type="scientific">[Clostridium] asparagiforme DSM 15981</name>
    <dbReference type="NCBI Taxonomy" id="518636"/>
    <lineage>
        <taxon>Bacteria</taxon>
        <taxon>Bacillati</taxon>
        <taxon>Bacillota</taxon>
        <taxon>Clostridia</taxon>
        <taxon>Lachnospirales</taxon>
        <taxon>Lachnospiraceae</taxon>
        <taxon>Enterocloster</taxon>
    </lineage>
</organism>
<dbReference type="RefSeq" id="WP_007715300.1">
    <property type="nucleotide sequence ID" value="NZ_CP102272.1"/>
</dbReference>
<accession>C0D5U5</accession>
<evidence type="ECO:0000313" key="2">
    <source>
        <dbReference type="EMBL" id="EEG53314.1"/>
    </source>
</evidence>
<keyword evidence="1" id="KW-0812">Transmembrane</keyword>
<dbReference type="Proteomes" id="UP000004756">
    <property type="component" value="Unassembled WGS sequence"/>
</dbReference>
<reference evidence="2 3" key="2">
    <citation type="submission" date="2009-02" db="EMBL/GenBank/DDBJ databases">
        <title>Draft genome sequence of Clostridium asparagiforme (DSM 15981).</title>
        <authorList>
            <person name="Sudarsanam P."/>
            <person name="Ley R."/>
            <person name="Guruge J."/>
            <person name="Turnbaugh P.J."/>
            <person name="Mahowald M."/>
            <person name="Liep D."/>
            <person name="Gordon J."/>
        </authorList>
    </citation>
    <scope>NUCLEOTIDE SEQUENCE [LARGE SCALE GENOMIC DNA]</scope>
    <source>
        <strain evidence="2 3">DSM 15981</strain>
    </source>
</reference>
<feature type="transmembrane region" description="Helical" evidence="1">
    <location>
        <begin position="164"/>
        <end position="182"/>
    </location>
</feature>
<comment type="caution">
    <text evidence="2">The sequence shown here is derived from an EMBL/GenBank/DDBJ whole genome shotgun (WGS) entry which is preliminary data.</text>
</comment>